<keyword evidence="10" id="KW-0812">Transmembrane</keyword>
<dbReference type="PANTHER" id="PTHR12734">
    <property type="entry name" value="METHYLTRANSFERASE-RELATED"/>
    <property type="match status" value="1"/>
</dbReference>
<feature type="domain" description="18S rRNA (guanine(1575)-N(7))-methyltransferase Bud23 C-terminal" evidence="12">
    <location>
        <begin position="303"/>
        <end position="336"/>
    </location>
</feature>
<evidence type="ECO:0000256" key="7">
    <source>
        <dbReference type="ARBA" id="ARBA00022691"/>
    </source>
</evidence>
<keyword evidence="5" id="KW-0489">Methyltransferase</keyword>
<evidence type="ECO:0000259" key="12">
    <source>
        <dbReference type="Pfam" id="PF12589"/>
    </source>
</evidence>
<dbReference type="PANTHER" id="PTHR12734:SF0">
    <property type="entry name" value="18S RRNA (GUANINE-N(7))-METHYLTRANSFERASE-RELATED"/>
    <property type="match status" value="1"/>
</dbReference>
<feature type="region of interest" description="Disordered" evidence="9">
    <location>
        <begin position="320"/>
        <end position="339"/>
    </location>
</feature>
<evidence type="ECO:0000256" key="5">
    <source>
        <dbReference type="ARBA" id="ARBA00022603"/>
    </source>
</evidence>
<name>A0A421FKL4_9STRA</name>
<evidence type="ECO:0000256" key="1">
    <source>
        <dbReference type="ARBA" id="ARBA00004123"/>
    </source>
</evidence>
<proteinExistence type="inferred from homology"/>
<evidence type="ECO:0000313" key="14">
    <source>
        <dbReference type="Proteomes" id="UP000284657"/>
    </source>
</evidence>
<protein>
    <recommendedName>
        <fullName evidence="15">Methyltransferase type 11 domain-containing protein</fullName>
    </recommendedName>
</protein>
<dbReference type="InterPro" id="IPR029063">
    <property type="entry name" value="SAM-dependent_MTases_sf"/>
</dbReference>
<keyword evidence="6" id="KW-0808">Transferase</keyword>
<evidence type="ECO:0000256" key="8">
    <source>
        <dbReference type="ARBA" id="ARBA00023242"/>
    </source>
</evidence>
<evidence type="ECO:0000259" key="11">
    <source>
        <dbReference type="Pfam" id="PF08241"/>
    </source>
</evidence>
<comment type="similarity">
    <text evidence="3">Belongs to the class I-like SAM-binding methyltransferase superfamily. BUD23/WBSCR22 family.</text>
</comment>
<dbReference type="InterPro" id="IPR039769">
    <property type="entry name" value="Bud23-like"/>
</dbReference>
<evidence type="ECO:0000256" key="10">
    <source>
        <dbReference type="SAM" id="Phobius"/>
    </source>
</evidence>
<evidence type="ECO:0000256" key="2">
    <source>
        <dbReference type="ARBA" id="ARBA00004496"/>
    </source>
</evidence>
<feature type="transmembrane region" description="Helical" evidence="10">
    <location>
        <begin position="240"/>
        <end position="262"/>
    </location>
</feature>
<dbReference type="Pfam" id="PF12589">
    <property type="entry name" value="WBS_methylT"/>
    <property type="match status" value="1"/>
</dbReference>
<evidence type="ECO:0000256" key="4">
    <source>
        <dbReference type="ARBA" id="ARBA00022490"/>
    </source>
</evidence>
<dbReference type="Proteomes" id="UP000284657">
    <property type="component" value="Unassembled WGS sequence"/>
</dbReference>
<dbReference type="AlphaFoldDB" id="A0A421FKL4"/>
<keyword evidence="4" id="KW-0963">Cytoplasm</keyword>
<dbReference type="Pfam" id="PF08241">
    <property type="entry name" value="Methyltransf_11"/>
    <property type="match status" value="1"/>
</dbReference>
<sequence length="339" mass="38129">MSRPEHISPPELFYNEKEAAKYNSSSRIVKIQEELSNRAIELLNLPEGKEGFILDVGCGSGLSGVALEEHGHAWVGVDISKDMLDIASERDSSGDVFLQDMGGGLPFRPGVFDGCISISAVQWLCYSDKKEHTARKRLTRFFTSLYTCLKAGSRAVLQLYPETPQQMEEISATAMRCGFSGGLVIDFPNSAKAKKFYLCLFAGYSNQQQVPQGLGVGTTANEISYEGRARNQRVSFSNSLIPFLGVAYVVVFAEHLYLMFFLRRYVQQRRGKGRESIKAKYVFKLCCLSARKAGQNRFLTNDLCTIRDWVLAKKERYRKQGKKVKSDSKFTGRRRPGKF</sequence>
<dbReference type="InterPro" id="IPR013216">
    <property type="entry name" value="Methyltransf_11"/>
</dbReference>
<keyword evidence="7" id="KW-0949">S-adenosyl-L-methionine</keyword>
<evidence type="ECO:0000256" key="3">
    <source>
        <dbReference type="ARBA" id="ARBA00005547"/>
    </source>
</evidence>
<dbReference type="GO" id="GO:0005737">
    <property type="term" value="C:cytoplasm"/>
    <property type="evidence" value="ECO:0007669"/>
    <property type="project" value="UniProtKB-SubCell"/>
</dbReference>
<dbReference type="GO" id="GO:0070476">
    <property type="term" value="P:rRNA (guanine-N7)-methylation"/>
    <property type="evidence" value="ECO:0007669"/>
    <property type="project" value="InterPro"/>
</dbReference>
<feature type="domain" description="Methyltransferase type 11" evidence="11">
    <location>
        <begin position="54"/>
        <end position="156"/>
    </location>
</feature>
<evidence type="ECO:0000256" key="9">
    <source>
        <dbReference type="SAM" id="MobiDB-lite"/>
    </source>
</evidence>
<dbReference type="Gene3D" id="3.40.50.150">
    <property type="entry name" value="Vaccinia Virus protein VP39"/>
    <property type="match status" value="1"/>
</dbReference>
<organism evidence="13 14">
    <name type="scientific">Phytophthora kernoviae</name>
    <dbReference type="NCBI Taxonomy" id="325452"/>
    <lineage>
        <taxon>Eukaryota</taxon>
        <taxon>Sar</taxon>
        <taxon>Stramenopiles</taxon>
        <taxon>Oomycota</taxon>
        <taxon>Peronosporomycetes</taxon>
        <taxon>Peronosporales</taxon>
        <taxon>Peronosporaceae</taxon>
        <taxon>Phytophthora</taxon>
    </lineage>
</organism>
<evidence type="ECO:0000313" key="13">
    <source>
        <dbReference type="EMBL" id="RLN46408.1"/>
    </source>
</evidence>
<comment type="caution">
    <text evidence="13">The sequence shown here is derived from an EMBL/GenBank/DDBJ whole genome shotgun (WGS) entry which is preliminary data.</text>
</comment>
<dbReference type="SUPFAM" id="SSF53335">
    <property type="entry name" value="S-adenosyl-L-methionine-dependent methyltransferases"/>
    <property type="match status" value="1"/>
</dbReference>
<evidence type="ECO:0000256" key="6">
    <source>
        <dbReference type="ARBA" id="ARBA00022679"/>
    </source>
</evidence>
<dbReference type="CDD" id="cd02440">
    <property type="entry name" value="AdoMet_MTases"/>
    <property type="match status" value="1"/>
</dbReference>
<keyword evidence="8" id="KW-0539">Nucleus</keyword>
<evidence type="ECO:0008006" key="15">
    <source>
        <dbReference type="Google" id="ProtNLM"/>
    </source>
</evidence>
<dbReference type="EMBL" id="MBAD02002578">
    <property type="protein sequence ID" value="RLN46408.1"/>
    <property type="molecule type" value="Genomic_DNA"/>
</dbReference>
<dbReference type="FunFam" id="3.40.50.150:FF:000216">
    <property type="entry name" value="S-adenosylmethionine-dependent methyltransferase, putative"/>
    <property type="match status" value="1"/>
</dbReference>
<dbReference type="GO" id="GO:0005730">
    <property type="term" value="C:nucleolus"/>
    <property type="evidence" value="ECO:0007669"/>
    <property type="project" value="TreeGrafter"/>
</dbReference>
<keyword evidence="10" id="KW-0472">Membrane</keyword>
<dbReference type="InterPro" id="IPR022238">
    <property type="entry name" value="Bud23_C"/>
</dbReference>
<reference evidence="13 14" key="1">
    <citation type="submission" date="2018-07" db="EMBL/GenBank/DDBJ databases">
        <title>Genome sequencing of oomycete isolates from Chile give support for New Zealand origin for Phytophthora kernoviae and make available the first Nothophytophthora sp. genome.</title>
        <authorList>
            <person name="Studholme D.J."/>
            <person name="Sanfuentes E."/>
            <person name="Panda P."/>
            <person name="Hill R."/>
            <person name="Sambles C."/>
            <person name="Grant M."/>
            <person name="Williams N.M."/>
            <person name="Mcdougal R.L."/>
        </authorList>
    </citation>
    <scope>NUCLEOTIDE SEQUENCE [LARGE SCALE GENOMIC DNA]</scope>
    <source>
        <strain evidence="13">Chile7</strain>
    </source>
</reference>
<comment type="subcellular location">
    <subcellularLocation>
        <location evidence="2">Cytoplasm</location>
    </subcellularLocation>
    <subcellularLocation>
        <location evidence="1">Nucleus</location>
    </subcellularLocation>
</comment>
<accession>A0A421FKL4</accession>
<gene>
    <name evidence="13" type="ORF">BBJ29_006225</name>
</gene>
<dbReference type="GO" id="GO:0016435">
    <property type="term" value="F:rRNA (guanine) methyltransferase activity"/>
    <property type="evidence" value="ECO:0007669"/>
    <property type="project" value="InterPro"/>
</dbReference>
<keyword evidence="10" id="KW-1133">Transmembrane helix</keyword>